<feature type="region of interest" description="Disordered" evidence="1">
    <location>
        <begin position="1"/>
        <end position="39"/>
    </location>
</feature>
<keyword evidence="3" id="KW-1185">Reference proteome</keyword>
<dbReference type="STRING" id="405436.SAMN05444365_110142"/>
<dbReference type="RefSeq" id="WP_091560875.1">
    <property type="nucleotide sequence ID" value="NZ_FNPH01000010.1"/>
</dbReference>
<dbReference type="InterPro" id="IPR009317">
    <property type="entry name" value="ChaB"/>
</dbReference>
<dbReference type="Proteomes" id="UP000242415">
    <property type="component" value="Unassembled WGS sequence"/>
</dbReference>
<feature type="compositionally biased region" description="Basic and acidic residues" evidence="1">
    <location>
        <begin position="15"/>
        <end position="28"/>
    </location>
</feature>
<feature type="region of interest" description="Disordered" evidence="1">
    <location>
        <begin position="52"/>
        <end position="140"/>
    </location>
</feature>
<evidence type="ECO:0000256" key="1">
    <source>
        <dbReference type="SAM" id="MobiDB-lite"/>
    </source>
</evidence>
<sequence>MPQERDDIPSTLQRSPEKAQRTWKKTHDSAVGTYGEGQRAHRTAFASLKHSFEKVGDRWEPKEQKGPSDPQAERGATQERGPTAGGVDVNASRQHLEEVAGRLNIPGRSSMKKADLVDAIGKANRRETAEAREADKGRGR</sequence>
<dbReference type="EMBL" id="FNPH01000010">
    <property type="protein sequence ID" value="SDZ33825.1"/>
    <property type="molecule type" value="Genomic_DNA"/>
</dbReference>
<dbReference type="SUPFAM" id="SSF140376">
    <property type="entry name" value="ChaB-like"/>
    <property type="match status" value="1"/>
</dbReference>
<name>A0A1H3S8B5_9ACTN</name>
<feature type="compositionally biased region" description="Basic and acidic residues" evidence="1">
    <location>
        <begin position="52"/>
        <end position="66"/>
    </location>
</feature>
<gene>
    <name evidence="2" type="ORF">SAMN05444365_110142</name>
</gene>
<accession>A0A1H3S8B5</accession>
<dbReference type="AlphaFoldDB" id="A0A1H3S8B5"/>
<feature type="compositionally biased region" description="Basic and acidic residues" evidence="1">
    <location>
        <begin position="124"/>
        <end position="140"/>
    </location>
</feature>
<reference evidence="3" key="1">
    <citation type="submission" date="2016-10" db="EMBL/GenBank/DDBJ databases">
        <authorList>
            <person name="Varghese N."/>
            <person name="Submissions S."/>
        </authorList>
    </citation>
    <scope>NUCLEOTIDE SEQUENCE [LARGE SCALE GENOMIC DNA]</scope>
    <source>
        <strain evidence="3">DSM 45245</strain>
    </source>
</reference>
<dbReference type="InterPro" id="IPR037205">
    <property type="entry name" value="ChaB_sf"/>
</dbReference>
<proteinExistence type="predicted"/>
<evidence type="ECO:0000313" key="3">
    <source>
        <dbReference type="Proteomes" id="UP000242415"/>
    </source>
</evidence>
<dbReference type="OrthoDB" id="3731224at2"/>
<dbReference type="Gene3D" id="1.10.1740.70">
    <property type="entry name" value="ChaB"/>
    <property type="match status" value="1"/>
</dbReference>
<protein>
    <submittedName>
        <fullName evidence="2">ChaB protein</fullName>
    </submittedName>
</protein>
<dbReference type="Pfam" id="PF06150">
    <property type="entry name" value="ChaB"/>
    <property type="match status" value="1"/>
</dbReference>
<evidence type="ECO:0000313" key="2">
    <source>
        <dbReference type="EMBL" id="SDZ33825.1"/>
    </source>
</evidence>
<organism evidence="2 3">
    <name type="scientific">Micromonospora pattaloongensis</name>
    <dbReference type="NCBI Taxonomy" id="405436"/>
    <lineage>
        <taxon>Bacteria</taxon>
        <taxon>Bacillati</taxon>
        <taxon>Actinomycetota</taxon>
        <taxon>Actinomycetes</taxon>
        <taxon>Micromonosporales</taxon>
        <taxon>Micromonosporaceae</taxon>
        <taxon>Micromonospora</taxon>
    </lineage>
</organism>